<dbReference type="EMBL" id="VLNT01000011">
    <property type="protein sequence ID" value="TSD62076.1"/>
    <property type="molecule type" value="Genomic_DNA"/>
</dbReference>
<comment type="similarity">
    <text evidence="9">Belongs to the MntA antitoxin family.</text>
</comment>
<dbReference type="AlphaFoldDB" id="A0A554S6Y5"/>
<evidence type="ECO:0000256" key="5">
    <source>
        <dbReference type="ARBA" id="ARBA00022723"/>
    </source>
</evidence>
<evidence type="ECO:0000256" key="9">
    <source>
        <dbReference type="ARBA" id="ARBA00038276"/>
    </source>
</evidence>
<dbReference type="GO" id="GO:0046872">
    <property type="term" value="F:metal ion binding"/>
    <property type="evidence" value="ECO:0007669"/>
    <property type="project" value="UniProtKB-KW"/>
</dbReference>
<keyword evidence="13" id="KW-1185">Reference proteome</keyword>
<dbReference type="GO" id="GO:0005524">
    <property type="term" value="F:ATP binding"/>
    <property type="evidence" value="ECO:0007669"/>
    <property type="project" value="UniProtKB-KW"/>
</dbReference>
<evidence type="ECO:0000313" key="12">
    <source>
        <dbReference type="EMBL" id="TSD62076.1"/>
    </source>
</evidence>
<dbReference type="InterPro" id="IPR052038">
    <property type="entry name" value="Type-VII_TA_antitoxin"/>
</dbReference>
<dbReference type="OrthoDB" id="9803128at2"/>
<dbReference type="CDD" id="cd05403">
    <property type="entry name" value="NT_KNTase_like"/>
    <property type="match status" value="1"/>
</dbReference>
<reference evidence="12 13" key="1">
    <citation type="submission" date="2019-07" db="EMBL/GenBank/DDBJ databases">
        <authorList>
            <person name="Zhao L.H."/>
        </authorList>
    </citation>
    <scope>NUCLEOTIDE SEQUENCE [LARGE SCALE GENOMIC DNA]</scope>
    <source>
        <strain evidence="12 13">Co35</strain>
    </source>
</reference>
<keyword evidence="4" id="KW-0548">Nucleotidyltransferase</keyword>
<dbReference type="InterPro" id="IPR002934">
    <property type="entry name" value="Polymerase_NTP_transf_dom"/>
</dbReference>
<protein>
    <submittedName>
        <fullName evidence="12">Nucleotidyltransferase family protein</fullName>
    </submittedName>
</protein>
<evidence type="ECO:0000256" key="7">
    <source>
        <dbReference type="ARBA" id="ARBA00022840"/>
    </source>
</evidence>
<dbReference type="SUPFAM" id="SSF81301">
    <property type="entry name" value="Nucleotidyltransferase"/>
    <property type="match status" value="1"/>
</dbReference>
<feature type="domain" description="Polymerase nucleotidyl transferase" evidence="11">
    <location>
        <begin position="24"/>
        <end position="99"/>
    </location>
</feature>
<dbReference type="Pfam" id="PF01909">
    <property type="entry name" value="NTP_transf_2"/>
    <property type="match status" value="1"/>
</dbReference>
<dbReference type="Gene3D" id="3.30.460.10">
    <property type="entry name" value="Beta Polymerase, domain 2"/>
    <property type="match status" value="1"/>
</dbReference>
<dbReference type="PANTHER" id="PTHR33571:SF12">
    <property type="entry name" value="BSL3053 PROTEIN"/>
    <property type="match status" value="1"/>
</dbReference>
<keyword evidence="3 12" id="KW-0808">Transferase</keyword>
<evidence type="ECO:0000256" key="2">
    <source>
        <dbReference type="ARBA" id="ARBA00022649"/>
    </source>
</evidence>
<evidence type="ECO:0000256" key="4">
    <source>
        <dbReference type="ARBA" id="ARBA00022695"/>
    </source>
</evidence>
<dbReference type="Proteomes" id="UP000316988">
    <property type="component" value="Unassembled WGS sequence"/>
</dbReference>
<organism evidence="12 13">
    <name type="scientific">Aeromicrobium piscarium</name>
    <dbReference type="NCBI Taxonomy" id="2590901"/>
    <lineage>
        <taxon>Bacteria</taxon>
        <taxon>Bacillati</taxon>
        <taxon>Actinomycetota</taxon>
        <taxon>Actinomycetes</taxon>
        <taxon>Propionibacteriales</taxon>
        <taxon>Nocardioidaceae</taxon>
        <taxon>Aeromicrobium</taxon>
    </lineage>
</organism>
<comment type="caution">
    <text evidence="12">The sequence shown here is derived from an EMBL/GenBank/DDBJ whole genome shotgun (WGS) entry which is preliminary data.</text>
</comment>
<evidence type="ECO:0000313" key="13">
    <source>
        <dbReference type="Proteomes" id="UP000316988"/>
    </source>
</evidence>
<gene>
    <name evidence="12" type="ORF">FNM00_13240</name>
</gene>
<name>A0A554S6Y5_9ACTN</name>
<evidence type="ECO:0000259" key="11">
    <source>
        <dbReference type="Pfam" id="PF01909"/>
    </source>
</evidence>
<feature type="coiled-coil region" evidence="10">
    <location>
        <begin position="9"/>
        <end position="36"/>
    </location>
</feature>
<sequence>MPALAPRRSVEARALIEEHRDELEAVLRRYRASNARVFGSVVRGEATTTSDLDLLVELSEPLSLFELARLERDLSMILEVGVDVVPDSGLRHTVRARALAETVPL</sequence>
<dbReference type="InterPro" id="IPR043519">
    <property type="entry name" value="NT_sf"/>
</dbReference>
<evidence type="ECO:0000256" key="8">
    <source>
        <dbReference type="ARBA" id="ARBA00022842"/>
    </source>
</evidence>
<evidence type="ECO:0000256" key="3">
    <source>
        <dbReference type="ARBA" id="ARBA00022679"/>
    </source>
</evidence>
<keyword evidence="10" id="KW-0175">Coiled coil</keyword>
<evidence type="ECO:0000256" key="1">
    <source>
        <dbReference type="ARBA" id="ARBA00001946"/>
    </source>
</evidence>
<proteinExistence type="inferred from homology"/>
<dbReference type="GO" id="GO:0016779">
    <property type="term" value="F:nucleotidyltransferase activity"/>
    <property type="evidence" value="ECO:0007669"/>
    <property type="project" value="UniProtKB-KW"/>
</dbReference>
<evidence type="ECO:0000256" key="10">
    <source>
        <dbReference type="SAM" id="Coils"/>
    </source>
</evidence>
<evidence type="ECO:0000256" key="6">
    <source>
        <dbReference type="ARBA" id="ARBA00022741"/>
    </source>
</evidence>
<keyword evidence="8" id="KW-0460">Magnesium</keyword>
<keyword evidence="7" id="KW-0067">ATP-binding</keyword>
<comment type="cofactor">
    <cofactor evidence="1">
        <name>Mg(2+)</name>
        <dbReference type="ChEBI" id="CHEBI:18420"/>
    </cofactor>
</comment>
<dbReference type="RefSeq" id="WP_143914020.1">
    <property type="nucleotide sequence ID" value="NZ_VLNT01000011.1"/>
</dbReference>
<keyword evidence="2" id="KW-1277">Toxin-antitoxin system</keyword>
<keyword evidence="5" id="KW-0479">Metal-binding</keyword>
<dbReference type="PANTHER" id="PTHR33571">
    <property type="entry name" value="SSL8005 PROTEIN"/>
    <property type="match status" value="1"/>
</dbReference>
<accession>A0A554S6Y5</accession>
<keyword evidence="6" id="KW-0547">Nucleotide-binding</keyword>